<organism evidence="3 4">
    <name type="scientific">Occallatibacter riparius</name>
    <dbReference type="NCBI Taxonomy" id="1002689"/>
    <lineage>
        <taxon>Bacteria</taxon>
        <taxon>Pseudomonadati</taxon>
        <taxon>Acidobacteriota</taxon>
        <taxon>Terriglobia</taxon>
        <taxon>Terriglobales</taxon>
        <taxon>Acidobacteriaceae</taxon>
        <taxon>Occallatibacter</taxon>
    </lineage>
</organism>
<reference evidence="3" key="1">
    <citation type="submission" date="2021-04" db="EMBL/GenBank/DDBJ databases">
        <title>Phylogenetic analysis of Acidobacteriaceae.</title>
        <authorList>
            <person name="Qiu L."/>
            <person name="Zhang Q."/>
        </authorList>
    </citation>
    <scope>NUCLEOTIDE SEQUENCE</scope>
    <source>
        <strain evidence="3">DSM 25168</strain>
    </source>
</reference>
<dbReference type="KEGG" id="orp:MOP44_13315"/>
<keyword evidence="1" id="KW-1133">Transmembrane helix</keyword>
<feature type="domain" description="DUF3592" evidence="2">
    <location>
        <begin position="29"/>
        <end position="98"/>
    </location>
</feature>
<gene>
    <name evidence="3" type="ORF">MOP44_13315</name>
</gene>
<proteinExistence type="predicted"/>
<protein>
    <submittedName>
        <fullName evidence="3">DUF3592 domain-containing protein</fullName>
    </submittedName>
</protein>
<dbReference type="AlphaFoldDB" id="A0A9J7BWB3"/>
<dbReference type="Pfam" id="PF12158">
    <property type="entry name" value="DUF3592"/>
    <property type="match status" value="1"/>
</dbReference>
<evidence type="ECO:0000313" key="3">
    <source>
        <dbReference type="EMBL" id="UWZ87015.1"/>
    </source>
</evidence>
<evidence type="ECO:0000256" key="1">
    <source>
        <dbReference type="SAM" id="Phobius"/>
    </source>
</evidence>
<name>A0A9J7BWB3_9BACT</name>
<dbReference type="Proteomes" id="UP001059380">
    <property type="component" value="Chromosome"/>
</dbReference>
<dbReference type="EMBL" id="CP093313">
    <property type="protein sequence ID" value="UWZ87015.1"/>
    <property type="molecule type" value="Genomic_DNA"/>
</dbReference>
<evidence type="ECO:0000259" key="2">
    <source>
        <dbReference type="Pfam" id="PF12158"/>
    </source>
</evidence>
<sequence>MAGGVGVAVIGVGFAIHTTLFLRSALSATGTVAELQSLKDDQSGGIVYSPIFRFAAADGQTYTITSSTGSNPPSFVVGQTVRVLYEREHPSDALIDSFGQLWLFPLIFCPLGIAFAAAGYLVLRFDRRLTVQMAATAL</sequence>
<keyword evidence="1" id="KW-0472">Membrane</keyword>
<feature type="transmembrane region" description="Helical" evidence="1">
    <location>
        <begin position="101"/>
        <end position="123"/>
    </location>
</feature>
<evidence type="ECO:0000313" key="4">
    <source>
        <dbReference type="Proteomes" id="UP001059380"/>
    </source>
</evidence>
<keyword evidence="4" id="KW-1185">Reference proteome</keyword>
<dbReference type="InterPro" id="IPR021994">
    <property type="entry name" value="DUF3592"/>
</dbReference>
<keyword evidence="1" id="KW-0812">Transmembrane</keyword>
<accession>A0A9J7BWB3</accession>